<accession>A0ACC6Q4Z9</accession>
<evidence type="ECO:0000313" key="1">
    <source>
        <dbReference type="EMBL" id="MEJ8638651.1"/>
    </source>
</evidence>
<name>A0ACC6Q4Z9_9ACTN</name>
<proteinExistence type="predicted"/>
<evidence type="ECO:0000313" key="2">
    <source>
        <dbReference type="Proteomes" id="UP001377168"/>
    </source>
</evidence>
<protein>
    <submittedName>
        <fullName evidence="1">Uncharacterized protein</fullName>
    </submittedName>
</protein>
<reference evidence="1" key="1">
    <citation type="submission" date="2024-03" db="EMBL/GenBank/DDBJ databases">
        <title>Novel Streptomyces species of biotechnological and ecological value are a feature of Machair soil.</title>
        <authorList>
            <person name="Prole J.R."/>
            <person name="Goodfellow M."/>
            <person name="Allenby N."/>
            <person name="Ward A.C."/>
        </authorList>
    </citation>
    <scope>NUCLEOTIDE SEQUENCE</scope>
    <source>
        <strain evidence="1">MS2.AVA.5</strain>
    </source>
</reference>
<organism evidence="1 2">
    <name type="scientific">Streptomyces achmelvichensis</name>
    <dbReference type="NCBI Taxonomy" id="3134111"/>
    <lineage>
        <taxon>Bacteria</taxon>
        <taxon>Bacillati</taxon>
        <taxon>Actinomycetota</taxon>
        <taxon>Actinomycetes</taxon>
        <taxon>Kitasatosporales</taxon>
        <taxon>Streptomycetaceae</taxon>
        <taxon>Streptomyces</taxon>
    </lineage>
</organism>
<keyword evidence="2" id="KW-1185">Reference proteome</keyword>
<comment type="caution">
    <text evidence="1">The sequence shown here is derived from an EMBL/GenBank/DDBJ whole genome shotgun (WGS) entry which is preliminary data.</text>
</comment>
<dbReference type="Proteomes" id="UP001377168">
    <property type="component" value="Unassembled WGS sequence"/>
</dbReference>
<sequence>MFRSLSPLGRRTAGAAAVLGLGFSLAAITPATAAPATDVNGRYTAKEIHTFLDRFYGEYGPSAADRRNRVSDLLKEKAAANPGFDVLLCAQNTPRSIDIGKVTTAQSARVGWATVTTHWGENGEVTAELRALVDLDGTKPLKLLDVECSPEG</sequence>
<gene>
    <name evidence="1" type="ORF">WKI67_35390</name>
</gene>
<dbReference type="EMBL" id="JBBKAJ010000022">
    <property type="protein sequence ID" value="MEJ8638651.1"/>
    <property type="molecule type" value="Genomic_DNA"/>
</dbReference>